<dbReference type="PANTHER" id="PTHR11709">
    <property type="entry name" value="MULTI-COPPER OXIDASE"/>
    <property type="match status" value="1"/>
</dbReference>
<accession>A0A6A2Y9C3</accession>
<comment type="similarity">
    <text evidence="1">Belongs to the multicopper oxidase family.</text>
</comment>
<proteinExistence type="inferred from homology"/>
<evidence type="ECO:0000313" key="6">
    <source>
        <dbReference type="Proteomes" id="UP000436088"/>
    </source>
</evidence>
<feature type="domain" description="Plastocyanin-like" evidence="3">
    <location>
        <begin position="30"/>
        <end position="171"/>
    </location>
</feature>
<dbReference type="GO" id="GO:0016491">
    <property type="term" value="F:oxidoreductase activity"/>
    <property type="evidence" value="ECO:0007669"/>
    <property type="project" value="InterPro"/>
</dbReference>
<dbReference type="AlphaFoldDB" id="A0A6A2Y9C3"/>
<dbReference type="Gene3D" id="2.60.40.420">
    <property type="entry name" value="Cupredoxins - blue copper proteins"/>
    <property type="match status" value="2"/>
</dbReference>
<protein>
    <submittedName>
        <fullName evidence="5">L-ascorbate oxidase-like protein</fullName>
    </submittedName>
</protein>
<dbReference type="SUPFAM" id="SSF49503">
    <property type="entry name" value="Cupredoxins"/>
    <property type="match status" value="2"/>
</dbReference>
<reference evidence="5" key="1">
    <citation type="submission" date="2019-09" db="EMBL/GenBank/DDBJ databases">
        <title>Draft genome information of white flower Hibiscus syriacus.</title>
        <authorList>
            <person name="Kim Y.-M."/>
        </authorList>
    </citation>
    <scope>NUCLEOTIDE SEQUENCE [LARGE SCALE GENOMIC DNA]</scope>
    <source>
        <strain evidence="5">YM2019G1</strain>
    </source>
</reference>
<dbReference type="Proteomes" id="UP000436088">
    <property type="component" value="Unassembled WGS sequence"/>
</dbReference>
<feature type="domain" description="Plastocyanin-like" evidence="4">
    <location>
        <begin position="253"/>
        <end position="391"/>
    </location>
</feature>
<dbReference type="GO" id="GO:0005507">
    <property type="term" value="F:copper ion binding"/>
    <property type="evidence" value="ECO:0007669"/>
    <property type="project" value="InterPro"/>
</dbReference>
<evidence type="ECO:0000259" key="4">
    <source>
        <dbReference type="Pfam" id="PF07731"/>
    </source>
</evidence>
<dbReference type="InterPro" id="IPR045087">
    <property type="entry name" value="Cu-oxidase_fam"/>
</dbReference>
<organism evidence="5 6">
    <name type="scientific">Hibiscus syriacus</name>
    <name type="common">Rose of Sharon</name>
    <dbReference type="NCBI Taxonomy" id="106335"/>
    <lineage>
        <taxon>Eukaryota</taxon>
        <taxon>Viridiplantae</taxon>
        <taxon>Streptophyta</taxon>
        <taxon>Embryophyta</taxon>
        <taxon>Tracheophyta</taxon>
        <taxon>Spermatophyta</taxon>
        <taxon>Magnoliopsida</taxon>
        <taxon>eudicotyledons</taxon>
        <taxon>Gunneridae</taxon>
        <taxon>Pentapetalae</taxon>
        <taxon>rosids</taxon>
        <taxon>malvids</taxon>
        <taxon>Malvales</taxon>
        <taxon>Malvaceae</taxon>
        <taxon>Malvoideae</taxon>
        <taxon>Hibiscus</taxon>
    </lineage>
</organism>
<evidence type="ECO:0000313" key="5">
    <source>
        <dbReference type="EMBL" id="KAE8678825.1"/>
    </source>
</evidence>
<gene>
    <name evidence="5" type="ORF">F3Y22_tig00111402pilonHSYRG00323</name>
</gene>
<sequence length="421" mass="47439">MGMHRAAGAFGGLRIHSRALIPVPYDEPADDYTVLIGDWYTKSHKELRGFLDSGRPLGRPDGVLINGKAGKVGVKQEPLFTMEPGKTYMYRVCNVGLKASLNFRIQGHKMKLVEMEGSHTIQNVYDSLDVHIGQCFTVLVTADQDPKDYYIVASTRFLKEVQTGIATISYTNGKGEASPELPPAPVGWAWSLNQFRTFRWNLTASAARPNPQGSYHYGAINITRTIRLVNSVSRANGKLRYGFNGVSHIDPTTPLKLAEYFNVGDKVFKYDVIKDEPENTTDLSVQPNVLNMTFRNFVEIIFENHEKSIQSYHIDGYSFFAVAVEPGTWSPQNRMNYNLLDAVSRHTIQVFPKSWAAILLTFDNAGMWNIRSERWERTYLGQQLYASILSPERSLRDEYNIPENALLCGIVKGLPKPPSYT</sequence>
<dbReference type="InterPro" id="IPR008972">
    <property type="entry name" value="Cupredoxin"/>
</dbReference>
<keyword evidence="6" id="KW-1185">Reference proteome</keyword>
<evidence type="ECO:0000256" key="2">
    <source>
        <dbReference type="ARBA" id="ARBA00023180"/>
    </source>
</evidence>
<keyword evidence="2" id="KW-0325">Glycoprotein</keyword>
<dbReference type="InterPro" id="IPR034271">
    <property type="entry name" value="CuRO_2_AO-like"/>
</dbReference>
<name>A0A6A2Y9C3_HIBSY</name>
<dbReference type="Pfam" id="PF07731">
    <property type="entry name" value="Cu-oxidase_2"/>
    <property type="match status" value="1"/>
</dbReference>
<dbReference type="Pfam" id="PF00394">
    <property type="entry name" value="Cu-oxidase"/>
    <property type="match status" value="1"/>
</dbReference>
<comment type="caution">
    <text evidence="5">The sequence shown here is derived from an EMBL/GenBank/DDBJ whole genome shotgun (WGS) entry which is preliminary data.</text>
</comment>
<dbReference type="InterPro" id="IPR011706">
    <property type="entry name" value="Cu-oxidase_C"/>
</dbReference>
<dbReference type="InterPro" id="IPR001117">
    <property type="entry name" value="Cu-oxidase_2nd"/>
</dbReference>
<dbReference type="CDD" id="cd13872">
    <property type="entry name" value="CuRO_2_AAO_like_1"/>
    <property type="match status" value="1"/>
</dbReference>
<dbReference type="PANTHER" id="PTHR11709:SF27">
    <property type="entry name" value="OS01G0816700 PROTEIN"/>
    <property type="match status" value="1"/>
</dbReference>
<dbReference type="EMBL" id="VEPZ02001331">
    <property type="protein sequence ID" value="KAE8678825.1"/>
    <property type="molecule type" value="Genomic_DNA"/>
</dbReference>
<evidence type="ECO:0000256" key="1">
    <source>
        <dbReference type="ARBA" id="ARBA00010609"/>
    </source>
</evidence>
<evidence type="ECO:0000259" key="3">
    <source>
        <dbReference type="Pfam" id="PF00394"/>
    </source>
</evidence>